<dbReference type="InterPro" id="IPR008921">
    <property type="entry name" value="DNA_pol3_clamp-load_cplx_C"/>
</dbReference>
<dbReference type="GO" id="GO:0000731">
    <property type="term" value="P:DNA synthesis involved in DNA repair"/>
    <property type="evidence" value="ECO:0007669"/>
    <property type="project" value="TreeGrafter"/>
</dbReference>
<dbReference type="GO" id="GO:0003677">
    <property type="term" value="F:DNA binding"/>
    <property type="evidence" value="ECO:0007669"/>
    <property type="project" value="InterPro"/>
</dbReference>
<dbReference type="SUPFAM" id="SSF48019">
    <property type="entry name" value="post-AAA+ oligomerization domain-like"/>
    <property type="match status" value="1"/>
</dbReference>
<evidence type="ECO:0000313" key="2">
    <source>
        <dbReference type="EMBL" id="KKU88429.1"/>
    </source>
</evidence>
<dbReference type="PANTHER" id="PTHR13779">
    <property type="entry name" value="WERNER HELICASE-INTERACTING PROTEIN 1 FAMILY MEMBER"/>
    <property type="match status" value="1"/>
</dbReference>
<sequence length="223" mass="26387">MKATQQTLIKMPKETEDEKLQKSRGFELKTKYGYRLDEVVSSLQKAIRRGQEERALFWAYEMIHGGFIAYFWRRIAVIVVEDIGLANPEAPILVNALAQLNERVNRNGFIETFHPTMAVLYLCRSPKSREIDYSNDWIDRKRELGWREEVPIEAKDEHCEAGRQRIKEMGGDYNRTKDEVFYRESILLNRPVSVAQDKYKKLVWELRKLDKTKFNRSHKQSET</sequence>
<reference evidence="2 3" key="1">
    <citation type="journal article" date="2015" name="Nature">
        <title>rRNA introns, odd ribosomes, and small enigmatic genomes across a large radiation of phyla.</title>
        <authorList>
            <person name="Brown C.T."/>
            <person name="Hug L.A."/>
            <person name="Thomas B.C."/>
            <person name="Sharon I."/>
            <person name="Castelle C.J."/>
            <person name="Singh A."/>
            <person name="Wilkins M.J."/>
            <person name="Williams K.H."/>
            <person name="Banfield J.F."/>
        </authorList>
    </citation>
    <scope>NUCLEOTIDE SEQUENCE [LARGE SCALE GENOMIC DNA]</scope>
</reference>
<evidence type="ECO:0000259" key="1">
    <source>
        <dbReference type="Pfam" id="PF12002"/>
    </source>
</evidence>
<dbReference type="GO" id="GO:0008047">
    <property type="term" value="F:enzyme activator activity"/>
    <property type="evidence" value="ECO:0007669"/>
    <property type="project" value="TreeGrafter"/>
</dbReference>
<dbReference type="GO" id="GO:0006261">
    <property type="term" value="P:DNA-templated DNA replication"/>
    <property type="evidence" value="ECO:0007669"/>
    <property type="project" value="TreeGrafter"/>
</dbReference>
<organism evidence="2 3">
    <name type="scientific">Candidatus Gottesmanbacteria bacterium GW2011_GWA2_47_9</name>
    <dbReference type="NCBI Taxonomy" id="1618445"/>
    <lineage>
        <taxon>Bacteria</taxon>
        <taxon>Candidatus Gottesmaniibacteriota</taxon>
    </lineage>
</organism>
<name>A0A0G1U2Y8_9BACT</name>
<dbReference type="InterPro" id="IPR021886">
    <property type="entry name" value="MgsA_C"/>
</dbReference>
<dbReference type="AlphaFoldDB" id="A0A0G1U2Y8"/>
<evidence type="ECO:0000313" key="3">
    <source>
        <dbReference type="Proteomes" id="UP000034739"/>
    </source>
</evidence>
<proteinExistence type="predicted"/>
<dbReference type="InterPro" id="IPR051314">
    <property type="entry name" value="AAA_ATPase_RarA/MGS1/WRNIP1"/>
</dbReference>
<comment type="caution">
    <text evidence="2">The sequence shown here is derived from an EMBL/GenBank/DDBJ whole genome shotgun (WGS) entry which is preliminary data.</text>
</comment>
<dbReference type="Pfam" id="PF12002">
    <property type="entry name" value="MgsA_C"/>
    <property type="match status" value="1"/>
</dbReference>
<feature type="domain" description="MgsA AAA+ ATPase C-terminal" evidence="1">
    <location>
        <begin position="54"/>
        <end position="185"/>
    </location>
</feature>
<dbReference type="Proteomes" id="UP000034739">
    <property type="component" value="Unassembled WGS sequence"/>
</dbReference>
<accession>A0A0G1U2Y8</accession>
<dbReference type="PANTHER" id="PTHR13779:SF7">
    <property type="entry name" value="ATPASE WRNIP1"/>
    <property type="match status" value="1"/>
</dbReference>
<gene>
    <name evidence="2" type="ORF">UY16_C0007G0010</name>
</gene>
<dbReference type="Gene3D" id="1.20.272.10">
    <property type="match status" value="1"/>
</dbReference>
<dbReference type="EMBL" id="LCOY01000007">
    <property type="protein sequence ID" value="KKU88429.1"/>
    <property type="molecule type" value="Genomic_DNA"/>
</dbReference>
<protein>
    <recommendedName>
        <fullName evidence="1">MgsA AAA+ ATPase C-terminal domain-containing protein</fullName>
    </recommendedName>
</protein>
<dbReference type="GO" id="GO:0017116">
    <property type="term" value="F:single-stranded DNA helicase activity"/>
    <property type="evidence" value="ECO:0007669"/>
    <property type="project" value="TreeGrafter"/>
</dbReference>